<dbReference type="OrthoDB" id="10479052at2759"/>
<organism evidence="2 3">
    <name type="scientific">Castanea mollissima</name>
    <name type="common">Chinese chestnut</name>
    <dbReference type="NCBI Taxonomy" id="60419"/>
    <lineage>
        <taxon>Eukaryota</taxon>
        <taxon>Viridiplantae</taxon>
        <taxon>Streptophyta</taxon>
        <taxon>Embryophyta</taxon>
        <taxon>Tracheophyta</taxon>
        <taxon>Spermatophyta</taxon>
        <taxon>Magnoliopsida</taxon>
        <taxon>eudicotyledons</taxon>
        <taxon>Gunneridae</taxon>
        <taxon>Pentapetalae</taxon>
        <taxon>rosids</taxon>
        <taxon>fabids</taxon>
        <taxon>Fagales</taxon>
        <taxon>Fagaceae</taxon>
        <taxon>Castanea</taxon>
    </lineage>
</organism>
<dbReference type="AlphaFoldDB" id="A0A8J4QTX7"/>
<name>A0A8J4QTX7_9ROSI</name>
<evidence type="ECO:0000256" key="1">
    <source>
        <dbReference type="SAM" id="MobiDB-lite"/>
    </source>
</evidence>
<dbReference type="EMBL" id="JRKL02004285">
    <property type="protein sequence ID" value="KAF3952959.1"/>
    <property type="molecule type" value="Genomic_DNA"/>
</dbReference>
<gene>
    <name evidence="2" type="ORF">CMV_021548</name>
</gene>
<evidence type="ECO:0000313" key="2">
    <source>
        <dbReference type="EMBL" id="KAF3952959.1"/>
    </source>
</evidence>
<protein>
    <submittedName>
        <fullName evidence="2">Uncharacterized protein</fullName>
    </submittedName>
</protein>
<dbReference type="Proteomes" id="UP000737018">
    <property type="component" value="Unassembled WGS sequence"/>
</dbReference>
<keyword evidence="3" id="KW-1185">Reference proteome</keyword>
<comment type="caution">
    <text evidence="2">The sequence shown here is derived from an EMBL/GenBank/DDBJ whole genome shotgun (WGS) entry which is preliminary data.</text>
</comment>
<feature type="region of interest" description="Disordered" evidence="1">
    <location>
        <begin position="48"/>
        <end position="74"/>
    </location>
</feature>
<reference evidence="2" key="1">
    <citation type="submission" date="2020-03" db="EMBL/GenBank/DDBJ databases">
        <title>Castanea mollissima Vanexum genome sequencing.</title>
        <authorList>
            <person name="Staton M."/>
        </authorList>
    </citation>
    <scope>NUCLEOTIDE SEQUENCE</scope>
    <source>
        <tissue evidence="2">Leaf</tissue>
    </source>
</reference>
<feature type="compositionally biased region" description="Pro residues" evidence="1">
    <location>
        <begin position="65"/>
        <end position="74"/>
    </location>
</feature>
<accession>A0A8J4QTX7</accession>
<evidence type="ECO:0000313" key="3">
    <source>
        <dbReference type="Proteomes" id="UP000737018"/>
    </source>
</evidence>
<proteinExistence type="predicted"/>
<sequence length="74" mass="8317">MWRKAFSKIITVAVVLAVLIYNCKPVASIRATPLAVMNSTKMWSYPQYRGPVPPSKPNPRTNHFPAPPGPRFHD</sequence>